<dbReference type="InterPro" id="IPR022243">
    <property type="entry name" value="DUF3768"/>
</dbReference>
<dbReference type="EMBL" id="JACHLR010000010">
    <property type="protein sequence ID" value="MBB4859167.1"/>
    <property type="molecule type" value="Genomic_DNA"/>
</dbReference>
<name>A0A7W7KAD8_9SPHN</name>
<evidence type="ECO:0000313" key="2">
    <source>
        <dbReference type="Proteomes" id="UP000555448"/>
    </source>
</evidence>
<proteinExistence type="predicted"/>
<reference evidence="1 2" key="1">
    <citation type="submission" date="2020-08" db="EMBL/GenBank/DDBJ databases">
        <title>Functional genomics of gut bacteria from endangered species of beetles.</title>
        <authorList>
            <person name="Carlos-Shanley C."/>
        </authorList>
    </citation>
    <scope>NUCLEOTIDE SEQUENCE [LARGE SCALE GENOMIC DNA]</scope>
    <source>
        <strain evidence="1 2">S00245</strain>
    </source>
</reference>
<sequence>MRIDYYAEDMVHGAEDPADASTTIRVVTIMTPEDD</sequence>
<dbReference type="RefSeq" id="WP_246381664.1">
    <property type="nucleotide sequence ID" value="NZ_JACHLR010000010.1"/>
</dbReference>
<organism evidence="1 2">
    <name type="scientific">Novosphingobium chloroacetimidivorans</name>
    <dbReference type="NCBI Taxonomy" id="1428314"/>
    <lineage>
        <taxon>Bacteria</taxon>
        <taxon>Pseudomonadati</taxon>
        <taxon>Pseudomonadota</taxon>
        <taxon>Alphaproteobacteria</taxon>
        <taxon>Sphingomonadales</taxon>
        <taxon>Sphingomonadaceae</taxon>
        <taxon>Novosphingobium</taxon>
    </lineage>
</organism>
<protein>
    <recommendedName>
        <fullName evidence="3">DUF3768 domain-containing protein</fullName>
    </recommendedName>
</protein>
<dbReference type="Proteomes" id="UP000555448">
    <property type="component" value="Unassembled WGS sequence"/>
</dbReference>
<dbReference type="AlphaFoldDB" id="A0A7W7KAD8"/>
<evidence type="ECO:0008006" key="3">
    <source>
        <dbReference type="Google" id="ProtNLM"/>
    </source>
</evidence>
<evidence type="ECO:0000313" key="1">
    <source>
        <dbReference type="EMBL" id="MBB4859167.1"/>
    </source>
</evidence>
<gene>
    <name evidence="1" type="ORF">HNO88_002496</name>
</gene>
<comment type="caution">
    <text evidence="1">The sequence shown here is derived from an EMBL/GenBank/DDBJ whole genome shotgun (WGS) entry which is preliminary data.</text>
</comment>
<dbReference type="Pfam" id="PF12599">
    <property type="entry name" value="DUF3768"/>
    <property type="match status" value="1"/>
</dbReference>
<accession>A0A7W7KAD8</accession>
<keyword evidence="2" id="KW-1185">Reference proteome</keyword>